<evidence type="ECO:0000313" key="3">
    <source>
        <dbReference type="Proteomes" id="UP000062788"/>
    </source>
</evidence>
<dbReference type="Proteomes" id="UP000062788">
    <property type="component" value="Unassembled WGS sequence"/>
</dbReference>
<reference evidence="2 3" key="1">
    <citation type="submission" date="2015-11" db="EMBL/GenBank/DDBJ databases">
        <title>Expanding the genomic diversity of Burkholderia species for the development of highly accurate diagnostics.</title>
        <authorList>
            <person name="Sahl J."/>
            <person name="Keim P."/>
            <person name="Wagner D."/>
        </authorList>
    </citation>
    <scope>NUCLEOTIDE SEQUENCE [LARGE SCALE GENOMIC DNA]</scope>
    <source>
        <strain evidence="2 3">TSV85</strain>
    </source>
</reference>
<proteinExistence type="predicted"/>
<organism evidence="2 3">
    <name type="scientific">Burkholderia singularis</name>
    <dbReference type="NCBI Taxonomy" id="1503053"/>
    <lineage>
        <taxon>Bacteria</taxon>
        <taxon>Pseudomonadati</taxon>
        <taxon>Pseudomonadota</taxon>
        <taxon>Betaproteobacteria</taxon>
        <taxon>Burkholderiales</taxon>
        <taxon>Burkholderiaceae</taxon>
        <taxon>Burkholderia</taxon>
        <taxon>pseudomallei group</taxon>
    </lineage>
</organism>
<comment type="caution">
    <text evidence="2">The sequence shown here is derived from an EMBL/GenBank/DDBJ whole genome shotgun (WGS) entry which is preliminary data.</text>
</comment>
<keyword evidence="3" id="KW-1185">Reference proteome</keyword>
<name>A0A103E2M7_9BURK</name>
<accession>A0A103E2M7</accession>
<evidence type="ECO:0000313" key="2">
    <source>
        <dbReference type="EMBL" id="KVE27055.1"/>
    </source>
</evidence>
<evidence type="ECO:0000256" key="1">
    <source>
        <dbReference type="SAM" id="MobiDB-lite"/>
    </source>
</evidence>
<gene>
    <name evidence="2" type="ORF">WS67_14095</name>
</gene>
<dbReference type="AlphaFoldDB" id="A0A103E2M7"/>
<dbReference type="EMBL" id="LOWA01000032">
    <property type="protein sequence ID" value="KVE27055.1"/>
    <property type="molecule type" value="Genomic_DNA"/>
</dbReference>
<feature type="region of interest" description="Disordered" evidence="1">
    <location>
        <begin position="50"/>
        <end position="69"/>
    </location>
</feature>
<sequence length="69" mass="7093">MRMPSDCQAARTCVTFDASSFTSFALIAMNPSLPARAIFQPSTARLACAHRPPAAPPPVGAPPSVALPG</sequence>
<protein>
    <submittedName>
        <fullName evidence="2">Uncharacterized protein</fullName>
    </submittedName>
</protein>